<name>A0AAV8YW25_9CUCU</name>
<reference evidence="2" key="1">
    <citation type="journal article" date="2023" name="Insect Mol. Biol.">
        <title>Genome sequencing provides insights into the evolution of gene families encoding plant cell wall-degrading enzymes in longhorned beetles.</title>
        <authorList>
            <person name="Shin N.R."/>
            <person name="Okamura Y."/>
            <person name="Kirsch R."/>
            <person name="Pauchet Y."/>
        </authorList>
    </citation>
    <scope>NUCLEOTIDE SEQUENCE</scope>
    <source>
        <strain evidence="2">AMC_N1</strain>
    </source>
</reference>
<dbReference type="GO" id="GO:0005085">
    <property type="term" value="F:guanyl-nucleotide exchange factor activity"/>
    <property type="evidence" value="ECO:0007669"/>
    <property type="project" value="UniProtKB-KW"/>
</dbReference>
<dbReference type="InterPro" id="IPR051336">
    <property type="entry name" value="RhoGEF_Guanine_NuclExch_SF"/>
</dbReference>
<evidence type="ECO:0000313" key="2">
    <source>
        <dbReference type="EMBL" id="KAJ8954875.1"/>
    </source>
</evidence>
<dbReference type="Proteomes" id="UP001162162">
    <property type="component" value="Unassembled WGS sequence"/>
</dbReference>
<dbReference type="EMBL" id="JAPWTK010000042">
    <property type="protein sequence ID" value="KAJ8954875.1"/>
    <property type="molecule type" value="Genomic_DNA"/>
</dbReference>
<accession>A0AAV8YW25</accession>
<comment type="caution">
    <text evidence="2">The sequence shown here is derived from an EMBL/GenBank/DDBJ whole genome shotgun (WGS) entry which is preliminary data.</text>
</comment>
<dbReference type="PANTHER" id="PTHR22826:SF106">
    <property type="entry name" value="TRIO, ISOFORM A"/>
    <property type="match status" value="1"/>
</dbReference>
<dbReference type="SUPFAM" id="SSF46966">
    <property type="entry name" value="Spectrin repeat"/>
    <property type="match status" value="2"/>
</dbReference>
<protein>
    <submittedName>
        <fullName evidence="2">Uncharacterized protein</fullName>
    </submittedName>
</protein>
<dbReference type="AlphaFoldDB" id="A0AAV8YW25"/>
<evidence type="ECO:0000256" key="1">
    <source>
        <dbReference type="ARBA" id="ARBA00022658"/>
    </source>
</evidence>
<evidence type="ECO:0000313" key="3">
    <source>
        <dbReference type="Proteomes" id="UP001162162"/>
    </source>
</evidence>
<dbReference type="GO" id="GO:0019898">
    <property type="term" value="C:extrinsic component of membrane"/>
    <property type="evidence" value="ECO:0007669"/>
    <property type="project" value="TreeGrafter"/>
</dbReference>
<sequence length="539" mass="60833">MMLTSQNKQSPVEELLRQADQLIATQKPRAEVYAAMAESLGRAWKDINLNLELRKQILDLNVQYHTKAREFFEKMDSLEASCADTVVPIEIEAVKGFLATIHDLRRALLESLMGALQAGNSLLGEAEGARGRRHTRLETRSNSEVPLIELQSISQVQGWLDELHVKRQILEATFNRRKTQLEQCLALAILATDLRELEDIVHDRRELLANSNQYGDSSSSAELLLHEHKKLLPEAKQLQERALKITKATEQLVASGCFAGEQATAQSYVVLLTTSDYLAELQNRESLLERVIAFFRSAQTVLTKLDQLEIQLTATELPKTSPQLAQLHAQCSKAIEEATAAPIAEGYAILDQAGRGVSGTAGVRRMVEELENKKITLDALCTAHREENVRVNAALNNFLEKHNEIYTWLVTIAEAFLQGHQHMGGDLPMARDFLDLHNQLLNDLQLKSILENRLDLSRIYVKFHMEADIVNKEMDKLESSLLQKQGRYRRRNDEADRGEIRIDSSSLPIGQEYRYHLYKSGAKGDKESKAITNGRECSY</sequence>
<organism evidence="2 3">
    <name type="scientific">Aromia moschata</name>
    <dbReference type="NCBI Taxonomy" id="1265417"/>
    <lineage>
        <taxon>Eukaryota</taxon>
        <taxon>Metazoa</taxon>
        <taxon>Ecdysozoa</taxon>
        <taxon>Arthropoda</taxon>
        <taxon>Hexapoda</taxon>
        <taxon>Insecta</taxon>
        <taxon>Pterygota</taxon>
        <taxon>Neoptera</taxon>
        <taxon>Endopterygota</taxon>
        <taxon>Coleoptera</taxon>
        <taxon>Polyphaga</taxon>
        <taxon>Cucujiformia</taxon>
        <taxon>Chrysomeloidea</taxon>
        <taxon>Cerambycidae</taxon>
        <taxon>Cerambycinae</taxon>
        <taxon>Callichromatini</taxon>
        <taxon>Aromia</taxon>
    </lineage>
</organism>
<dbReference type="InterPro" id="IPR002017">
    <property type="entry name" value="Spectrin_repeat"/>
</dbReference>
<dbReference type="GO" id="GO:0005737">
    <property type="term" value="C:cytoplasm"/>
    <property type="evidence" value="ECO:0007669"/>
    <property type="project" value="TreeGrafter"/>
</dbReference>
<dbReference type="PANTHER" id="PTHR22826">
    <property type="entry name" value="RHO GUANINE EXCHANGE FACTOR-RELATED"/>
    <property type="match status" value="1"/>
</dbReference>
<dbReference type="Pfam" id="PF00435">
    <property type="entry name" value="Spectrin"/>
    <property type="match status" value="1"/>
</dbReference>
<gene>
    <name evidence="2" type="ORF">NQ318_016811</name>
</gene>
<keyword evidence="3" id="KW-1185">Reference proteome</keyword>
<proteinExistence type="predicted"/>
<dbReference type="Gene3D" id="1.20.58.60">
    <property type="match status" value="3"/>
</dbReference>
<keyword evidence="1" id="KW-0344">Guanine-nucleotide releasing factor</keyword>